<dbReference type="RefSeq" id="WP_018474555.1">
    <property type="nucleotide sequence ID" value="NZ_BMWX01000008.1"/>
</dbReference>
<comment type="caution">
    <text evidence="1">The sequence shown here is derived from an EMBL/GenBank/DDBJ whole genome shotgun (WGS) entry which is preliminary data.</text>
</comment>
<protein>
    <submittedName>
        <fullName evidence="1">Uncharacterized protein</fullName>
    </submittedName>
</protein>
<evidence type="ECO:0000313" key="2">
    <source>
        <dbReference type="Proteomes" id="UP000619457"/>
    </source>
</evidence>
<dbReference type="Proteomes" id="UP000619457">
    <property type="component" value="Unassembled WGS sequence"/>
</dbReference>
<reference evidence="1" key="2">
    <citation type="submission" date="2020-09" db="EMBL/GenBank/DDBJ databases">
        <authorList>
            <person name="Sun Q."/>
            <person name="Kim S."/>
        </authorList>
    </citation>
    <scope>NUCLEOTIDE SEQUENCE</scope>
    <source>
        <strain evidence="1">KCTC 12368</strain>
    </source>
</reference>
<organism evidence="1 2">
    <name type="scientific">Echinicola pacifica</name>
    <dbReference type="NCBI Taxonomy" id="346377"/>
    <lineage>
        <taxon>Bacteria</taxon>
        <taxon>Pseudomonadati</taxon>
        <taxon>Bacteroidota</taxon>
        <taxon>Cytophagia</taxon>
        <taxon>Cytophagales</taxon>
        <taxon>Cyclobacteriaceae</taxon>
        <taxon>Echinicola</taxon>
    </lineage>
</organism>
<keyword evidence="2" id="KW-1185">Reference proteome</keyword>
<evidence type="ECO:0000313" key="1">
    <source>
        <dbReference type="EMBL" id="GGZ39334.1"/>
    </source>
</evidence>
<reference evidence="1" key="1">
    <citation type="journal article" date="2014" name="Int. J. Syst. Evol. Microbiol.">
        <title>Complete genome sequence of Corynebacterium casei LMG S-19264T (=DSM 44701T), isolated from a smear-ripened cheese.</title>
        <authorList>
            <consortium name="US DOE Joint Genome Institute (JGI-PGF)"/>
            <person name="Walter F."/>
            <person name="Albersmeier A."/>
            <person name="Kalinowski J."/>
            <person name="Ruckert C."/>
        </authorList>
    </citation>
    <scope>NUCLEOTIDE SEQUENCE</scope>
    <source>
        <strain evidence="1">KCTC 12368</strain>
    </source>
</reference>
<dbReference type="EMBL" id="BMWX01000008">
    <property type="protein sequence ID" value="GGZ39334.1"/>
    <property type="molecule type" value="Genomic_DNA"/>
</dbReference>
<proteinExistence type="predicted"/>
<gene>
    <name evidence="1" type="ORF">GCM10007049_35890</name>
</gene>
<name>A0A918QAS3_9BACT</name>
<dbReference type="AlphaFoldDB" id="A0A918QAS3"/>
<sequence length="172" mass="19914">MEKIIEKISKQLKPLLQRLILAVSVDGQILDGEDENTLFGEEVKIYFSDDKTVEITTDDIPHFYGEGDLDLKFEKNRYSEKLFSKFNNKSISGIKIYGWKRKGINLFKAAKYLVQIEFYHNDELLLSSGFFYFDQSTKKMEGLITGELSVSPKYNLSIDDYEGNLLLLDEIK</sequence>
<accession>A0A918QAS3</accession>